<evidence type="ECO:0000313" key="3">
    <source>
        <dbReference type="EMBL" id="MFC7147347.1"/>
    </source>
</evidence>
<dbReference type="GO" id="GO:0016787">
    <property type="term" value="F:hydrolase activity"/>
    <property type="evidence" value="ECO:0007669"/>
    <property type="project" value="UniProtKB-KW"/>
</dbReference>
<dbReference type="EMBL" id="JBHTAI010000001">
    <property type="protein sequence ID" value="MFC7147347.1"/>
    <property type="molecule type" value="Genomic_DNA"/>
</dbReference>
<dbReference type="RefSeq" id="WP_378050622.1">
    <property type="nucleotide sequence ID" value="NZ_JBHMDN010000028.1"/>
</dbReference>
<keyword evidence="1" id="KW-1133">Transmembrane helix</keyword>
<evidence type="ECO:0000259" key="2">
    <source>
        <dbReference type="Pfam" id="PF00704"/>
    </source>
</evidence>
<accession>A0ABW2F5B8</accession>
<dbReference type="SUPFAM" id="SSF51445">
    <property type="entry name" value="(Trans)glycosidases"/>
    <property type="match status" value="1"/>
</dbReference>
<keyword evidence="4" id="KW-1185">Reference proteome</keyword>
<gene>
    <name evidence="3" type="ORF">ACFQMJ_02270</name>
</gene>
<evidence type="ECO:0000256" key="1">
    <source>
        <dbReference type="SAM" id="Phobius"/>
    </source>
</evidence>
<dbReference type="PANTHER" id="PTHR46066">
    <property type="entry name" value="CHITINASE DOMAIN-CONTAINING PROTEIN 1 FAMILY MEMBER"/>
    <property type="match status" value="1"/>
</dbReference>
<dbReference type="Pfam" id="PF00704">
    <property type="entry name" value="Glyco_hydro_18"/>
    <property type="match status" value="1"/>
</dbReference>
<dbReference type="PANTHER" id="PTHR46066:SF2">
    <property type="entry name" value="CHITINASE DOMAIN-CONTAINING PROTEIN 1"/>
    <property type="match status" value="1"/>
</dbReference>
<dbReference type="InterPro" id="IPR001223">
    <property type="entry name" value="Glyco_hydro18_cat"/>
</dbReference>
<dbReference type="Proteomes" id="UP001596378">
    <property type="component" value="Unassembled WGS sequence"/>
</dbReference>
<reference evidence="4" key="1">
    <citation type="journal article" date="2019" name="Int. J. Syst. Evol. Microbiol.">
        <title>The Global Catalogue of Microorganisms (GCM) 10K type strain sequencing project: providing services to taxonomists for standard genome sequencing and annotation.</title>
        <authorList>
            <consortium name="The Broad Institute Genomics Platform"/>
            <consortium name="The Broad Institute Genome Sequencing Center for Infectious Disease"/>
            <person name="Wu L."/>
            <person name="Ma J."/>
        </authorList>
    </citation>
    <scope>NUCLEOTIDE SEQUENCE [LARGE SCALE GENOMIC DNA]</scope>
    <source>
        <strain evidence="4">KCTC 12907</strain>
    </source>
</reference>
<feature type="domain" description="GH18" evidence="2">
    <location>
        <begin position="150"/>
        <end position="356"/>
    </location>
</feature>
<name>A0ABW2F5B8_9BACL</name>
<comment type="caution">
    <text evidence="3">The sequence shown here is derived from an EMBL/GenBank/DDBJ whole genome shotgun (WGS) entry which is preliminary data.</text>
</comment>
<feature type="transmembrane region" description="Helical" evidence="1">
    <location>
        <begin position="21"/>
        <end position="41"/>
    </location>
</feature>
<dbReference type="Gene3D" id="3.10.50.10">
    <property type="match status" value="1"/>
</dbReference>
<keyword evidence="1" id="KW-0812">Transmembrane</keyword>
<keyword evidence="1" id="KW-0472">Membrane</keyword>
<dbReference type="InterPro" id="IPR029070">
    <property type="entry name" value="Chitinase_insertion_sf"/>
</dbReference>
<organism evidence="3 4">
    <name type="scientific">Cohnella cellulosilytica</name>
    <dbReference type="NCBI Taxonomy" id="986710"/>
    <lineage>
        <taxon>Bacteria</taxon>
        <taxon>Bacillati</taxon>
        <taxon>Bacillota</taxon>
        <taxon>Bacilli</taxon>
        <taxon>Bacillales</taxon>
        <taxon>Paenibacillaceae</taxon>
        <taxon>Cohnella</taxon>
    </lineage>
</organism>
<sequence length="375" mass="41528">MNSTRAGYARSRRQHRHRRNRTIVLYACAGALALLAGLTYMCRQDVFGAAVKPKITEYKTERSVWLADWRWKAGMEQLGTVVGGLSSLQLFAAYFDESDRLLFTDEFRQALPAVRQEAERSGLNNLFLTLVNDIKPAAGADIQKDGELVSRLVQDFASRRKHINEIVAAVETYGLSGVELDYERVGEADWPNYAQLIRELHTRLSGQGKELRVVFEPRAPLERLDLPEGPVYVMMAYNLYGSHSGPGPKADDAFVRQLAKRMKTLSDRPYIALSTGGFDWHGGTGNAVGITERQAAELAGGAAPARDKASGALHFEYTDSSGARHEVWYADGATLAQWIRAAKSQGIHNIAVWRLDELGEESLEQLRSSGTAANE</sequence>
<protein>
    <submittedName>
        <fullName evidence="3">Glycosyl hydrolase family 18 protein</fullName>
    </submittedName>
</protein>
<dbReference type="InterPro" id="IPR017853">
    <property type="entry name" value="GH"/>
</dbReference>
<evidence type="ECO:0000313" key="4">
    <source>
        <dbReference type="Proteomes" id="UP001596378"/>
    </source>
</evidence>
<proteinExistence type="predicted"/>
<dbReference type="Gene3D" id="3.20.20.80">
    <property type="entry name" value="Glycosidases"/>
    <property type="match status" value="1"/>
</dbReference>
<keyword evidence="3" id="KW-0378">Hydrolase</keyword>